<dbReference type="Proteomes" id="UP000651085">
    <property type="component" value="Unassembled WGS sequence"/>
</dbReference>
<keyword evidence="1" id="KW-0812">Transmembrane</keyword>
<feature type="transmembrane region" description="Helical" evidence="1">
    <location>
        <begin position="184"/>
        <end position="204"/>
    </location>
</feature>
<organism evidence="2 3">
    <name type="scientific">Jilunia laotingensis</name>
    <dbReference type="NCBI Taxonomy" id="2763675"/>
    <lineage>
        <taxon>Bacteria</taxon>
        <taxon>Pseudomonadati</taxon>
        <taxon>Bacteroidota</taxon>
        <taxon>Bacteroidia</taxon>
        <taxon>Bacteroidales</taxon>
        <taxon>Bacteroidaceae</taxon>
        <taxon>Jilunia</taxon>
    </lineage>
</organism>
<feature type="transmembrane region" description="Helical" evidence="1">
    <location>
        <begin position="99"/>
        <end position="123"/>
    </location>
</feature>
<evidence type="ECO:0000256" key="1">
    <source>
        <dbReference type="SAM" id="Phobius"/>
    </source>
</evidence>
<dbReference type="AlphaFoldDB" id="A0A926IQU0"/>
<proteinExistence type="predicted"/>
<evidence type="ECO:0000313" key="2">
    <source>
        <dbReference type="EMBL" id="MBC8593038.1"/>
    </source>
</evidence>
<name>A0A926IQU0_9BACT</name>
<feature type="transmembrane region" description="Helical" evidence="1">
    <location>
        <begin position="144"/>
        <end position="164"/>
    </location>
</feature>
<dbReference type="RefSeq" id="WP_262434199.1">
    <property type="nucleotide sequence ID" value="NZ_JACRTF010000001.1"/>
</dbReference>
<dbReference type="InterPro" id="IPR021354">
    <property type="entry name" value="DUF2975"/>
</dbReference>
<comment type="caution">
    <text evidence="2">The sequence shown here is derived from an EMBL/GenBank/DDBJ whole genome shotgun (WGS) entry which is preliminary data.</text>
</comment>
<keyword evidence="3" id="KW-1185">Reference proteome</keyword>
<keyword evidence="1" id="KW-0472">Membrane</keyword>
<gene>
    <name evidence="2" type="ORF">H8744_07165</name>
</gene>
<accession>A0A926IQU0</accession>
<sequence>MKKISILAIITLLFIAVEFVSAFVDLWGYKSLSGIVKQSTEVVGKSIDGDHRTFTIVQSLNMVPVEDKLALDTLENTYLDTQIPYGVGKVVVCGWLPMWMAWVSFLFLIALPLAIWGIVNFIKLLISVFKHEIFTRKNARRLRIFVYTNYGIIAVSSICDWVCYRCVASQTIMPGYVVGNYEFAVSWSDMFLMCLFAEIFALGVKLQEEQELTI</sequence>
<protein>
    <submittedName>
        <fullName evidence="2">DUF2975 domain-containing protein</fullName>
    </submittedName>
</protein>
<reference evidence="2" key="1">
    <citation type="submission" date="2020-08" db="EMBL/GenBank/DDBJ databases">
        <title>Genome public.</title>
        <authorList>
            <person name="Liu C."/>
            <person name="Sun Q."/>
        </authorList>
    </citation>
    <scope>NUCLEOTIDE SEQUENCE</scope>
    <source>
        <strain evidence="2">N12</strain>
    </source>
</reference>
<dbReference type="Pfam" id="PF11188">
    <property type="entry name" value="DUF2975"/>
    <property type="match status" value="1"/>
</dbReference>
<evidence type="ECO:0000313" key="3">
    <source>
        <dbReference type="Proteomes" id="UP000651085"/>
    </source>
</evidence>
<keyword evidence="1" id="KW-1133">Transmembrane helix</keyword>
<dbReference type="EMBL" id="JACRTF010000001">
    <property type="protein sequence ID" value="MBC8593038.1"/>
    <property type="molecule type" value="Genomic_DNA"/>
</dbReference>